<evidence type="ECO:0000313" key="8">
    <source>
        <dbReference type="Proteomes" id="UP000251311"/>
    </source>
</evidence>
<comment type="similarity">
    <text evidence="2">Belongs to the methyl-accepting chemotaxis (MCP) protein family.</text>
</comment>
<evidence type="ECO:0000259" key="6">
    <source>
        <dbReference type="PROSITE" id="PS50111"/>
    </source>
</evidence>
<accession>A0ABX5JJ84</accession>
<dbReference type="InterPro" id="IPR051310">
    <property type="entry name" value="MCP_chemotaxis"/>
</dbReference>
<dbReference type="InterPro" id="IPR047347">
    <property type="entry name" value="YvaQ-like_sensor"/>
</dbReference>
<dbReference type="Gene3D" id="1.10.287.950">
    <property type="entry name" value="Methyl-accepting chemotaxis protein"/>
    <property type="match status" value="1"/>
</dbReference>
<feature type="transmembrane region" description="Helical" evidence="5">
    <location>
        <begin position="184"/>
        <end position="204"/>
    </location>
</feature>
<dbReference type="InterPro" id="IPR024478">
    <property type="entry name" value="HlyB_4HB_MCP"/>
</dbReference>
<dbReference type="CDD" id="cd19411">
    <property type="entry name" value="MCP2201-like_sensor"/>
    <property type="match status" value="1"/>
</dbReference>
<dbReference type="PANTHER" id="PTHR43531:SF11">
    <property type="entry name" value="METHYL-ACCEPTING CHEMOTAXIS PROTEIN 3"/>
    <property type="match status" value="1"/>
</dbReference>
<dbReference type="Pfam" id="PF00015">
    <property type="entry name" value="MCPsignal"/>
    <property type="match status" value="1"/>
</dbReference>
<keyword evidence="5" id="KW-0472">Membrane</keyword>
<feature type="region of interest" description="Disordered" evidence="4">
    <location>
        <begin position="642"/>
        <end position="661"/>
    </location>
</feature>
<dbReference type="EMBL" id="MUXF01000019">
    <property type="protein sequence ID" value="PUE64863.1"/>
    <property type="molecule type" value="Genomic_DNA"/>
</dbReference>
<feature type="transmembrane region" description="Helical" evidence="5">
    <location>
        <begin position="6"/>
        <end position="24"/>
    </location>
</feature>
<proteinExistence type="inferred from homology"/>
<keyword evidence="5" id="KW-1133">Transmembrane helix</keyword>
<dbReference type="Gene3D" id="6.10.340.10">
    <property type="match status" value="1"/>
</dbReference>
<sequence>MKVSKKLFAGFGIIVMLVIVLGVVSTQKMSTVNEQSTIMADNWMPSIVITNKINTATSDFRIVEYDHILSKTDEEMRSNEQKMKELLDVIKKDFEIYEKLISSDNEKAMYEDFQKEFNKYLKMDENLIAVSRENRTDEAIKLIRESGVVYDNFSSILLKLVNLNVEGGKNASKQGDEIYSSAKILLITIISLVILLSIFVAFFITNSIVNSLKDLQQGLFSFFGYLNRETSKVELINLNSKDEFGEMAKVVNENIVKTQKGIEEDRKLIDETISVLSEFEQGDLCQRLNLNVSNPALMQLKEVLNKMASNLENNIDSVLKILEQYSNYNYLNKIDKKDLKEHLLKLANGVNTLGDSIAEMLKENKANGLTLDKSSNVLLSNVDKLNLSSNEAAASLEETAAALEEVTSNVRNNTQNIAQMAKLSSEVTASANQGEKLANETTVAMDEINNQVNLINEAIGVIDNIAFQTNILSLNAAVEAATAGEAGKGFAVVAGEVRNLASRSAEAAREIKTIVENATSKANQGKSIATNMIEGYKELNQNISQTISLISDIQNASKEQLLGIEQINDAVTLLDRQTQQNAMIASQTHDVALITDEISKLIVSDADSKEFEGKNEVKAKDINVGTNNRQIHEVEKKKVTATKKETNITSSKSNDNEWESF</sequence>
<organism evidence="7 8">
    <name type="scientific">Arcobacter lacus</name>
    <dbReference type="NCBI Taxonomy" id="1912876"/>
    <lineage>
        <taxon>Bacteria</taxon>
        <taxon>Pseudomonadati</taxon>
        <taxon>Campylobacterota</taxon>
        <taxon>Epsilonproteobacteria</taxon>
        <taxon>Campylobacterales</taxon>
        <taxon>Arcobacteraceae</taxon>
        <taxon>Arcobacter</taxon>
    </lineage>
</organism>
<keyword evidence="5" id="KW-0812">Transmembrane</keyword>
<protein>
    <submittedName>
        <fullName evidence="7">Chemotaxis protein</fullName>
    </submittedName>
</protein>
<evidence type="ECO:0000256" key="1">
    <source>
        <dbReference type="ARBA" id="ARBA00022500"/>
    </source>
</evidence>
<dbReference type="SMART" id="SM00283">
    <property type="entry name" value="MA"/>
    <property type="match status" value="1"/>
</dbReference>
<dbReference type="RefSeq" id="WP_108528536.1">
    <property type="nucleotide sequence ID" value="NZ_MUXF01000019.1"/>
</dbReference>
<keyword evidence="3" id="KW-0807">Transducer</keyword>
<dbReference type="SUPFAM" id="SSF58104">
    <property type="entry name" value="Methyl-accepting chemotaxis protein (MCP) signaling domain"/>
    <property type="match status" value="1"/>
</dbReference>
<comment type="caution">
    <text evidence="7">The sequence shown here is derived from an EMBL/GenBank/DDBJ whole genome shotgun (WGS) entry which is preliminary data.</text>
</comment>
<evidence type="ECO:0000313" key="7">
    <source>
        <dbReference type="EMBL" id="PUE64863.1"/>
    </source>
</evidence>
<reference evidence="7 8" key="1">
    <citation type="submission" date="2017-02" db="EMBL/GenBank/DDBJ databases">
        <title>Arcobacter lacus sp. nov., a new species isolated from reclaimed water.</title>
        <authorList>
            <person name="Figueras M.J."/>
            <person name="Perez-Cataluna A."/>
            <person name="Salas-Masso N."/>
        </authorList>
    </citation>
    <scope>NUCLEOTIDE SEQUENCE [LARGE SCALE GENOMIC DNA]</scope>
    <source>
        <strain evidence="7 8">RW43-9</strain>
    </source>
</reference>
<dbReference type="Proteomes" id="UP000251311">
    <property type="component" value="Unassembled WGS sequence"/>
</dbReference>
<dbReference type="InterPro" id="IPR004089">
    <property type="entry name" value="MCPsignal_dom"/>
</dbReference>
<keyword evidence="8" id="KW-1185">Reference proteome</keyword>
<evidence type="ECO:0000256" key="4">
    <source>
        <dbReference type="SAM" id="MobiDB-lite"/>
    </source>
</evidence>
<name>A0ABX5JJ84_9BACT</name>
<dbReference type="Pfam" id="PF12729">
    <property type="entry name" value="4HB_MCP_1"/>
    <property type="match status" value="1"/>
</dbReference>
<evidence type="ECO:0000256" key="2">
    <source>
        <dbReference type="ARBA" id="ARBA00029447"/>
    </source>
</evidence>
<evidence type="ECO:0000256" key="3">
    <source>
        <dbReference type="PROSITE-ProRule" id="PRU00284"/>
    </source>
</evidence>
<keyword evidence="1" id="KW-0145">Chemotaxis</keyword>
<evidence type="ECO:0000256" key="5">
    <source>
        <dbReference type="SAM" id="Phobius"/>
    </source>
</evidence>
<gene>
    <name evidence="7" type="ORF">B0175_10695</name>
</gene>
<dbReference type="PROSITE" id="PS50111">
    <property type="entry name" value="CHEMOTAXIS_TRANSDUC_2"/>
    <property type="match status" value="1"/>
</dbReference>
<dbReference type="PANTHER" id="PTHR43531">
    <property type="entry name" value="PROTEIN ICFG"/>
    <property type="match status" value="1"/>
</dbReference>
<feature type="domain" description="Methyl-accepting transducer" evidence="6">
    <location>
        <begin position="367"/>
        <end position="596"/>
    </location>
</feature>